<evidence type="ECO:0000256" key="5">
    <source>
        <dbReference type="ARBA" id="ARBA00022840"/>
    </source>
</evidence>
<organism evidence="13 14">
    <name type="scientific">Streptomyces reniochalinae</name>
    <dbReference type="NCBI Taxonomy" id="2250578"/>
    <lineage>
        <taxon>Bacteria</taxon>
        <taxon>Bacillati</taxon>
        <taxon>Actinomycetota</taxon>
        <taxon>Actinomycetes</taxon>
        <taxon>Kitasatosporales</taxon>
        <taxon>Streptomycetaceae</taxon>
        <taxon>Streptomyces</taxon>
    </lineage>
</organism>
<dbReference type="PROSITE" id="PS00920">
    <property type="entry name" value="NITRIL_CHT_1"/>
    <property type="match status" value="1"/>
</dbReference>
<dbReference type="UniPathway" id="UPA00253">
    <property type="reaction ID" value="UER00334"/>
</dbReference>
<evidence type="ECO:0000256" key="4">
    <source>
        <dbReference type="ARBA" id="ARBA00022741"/>
    </source>
</evidence>
<feature type="active site" description="Nucleophile; for glutaminase activity" evidence="7">
    <location>
        <position position="162"/>
    </location>
</feature>
<comment type="function">
    <text evidence="7">Catalyzes the ATP-dependent amidation of deamido-NAD to form NAD. Uses L-glutamine as a nitrogen source.</text>
</comment>
<dbReference type="GO" id="GO:0009435">
    <property type="term" value="P:NAD+ biosynthetic process"/>
    <property type="evidence" value="ECO:0007669"/>
    <property type="project" value="UniProtKB-UniRule"/>
</dbReference>
<dbReference type="InterPro" id="IPR036526">
    <property type="entry name" value="C-N_Hydrolase_sf"/>
</dbReference>
<feature type="binding site" evidence="7">
    <location>
        <position position="553"/>
    </location>
    <ligand>
        <name>deamido-NAD(+)</name>
        <dbReference type="ChEBI" id="CHEBI:58437"/>
        <note>ligand shared between two neighboring subunits</note>
    </ligand>
</feature>
<comment type="caution">
    <text evidence="7">Lacks conserved residue(s) required for the propagation of feature annotation.</text>
</comment>
<evidence type="ECO:0000256" key="6">
    <source>
        <dbReference type="ARBA" id="ARBA00023027"/>
    </source>
</evidence>
<feature type="binding site" evidence="7">
    <location>
        <position position="195"/>
    </location>
    <ligand>
        <name>L-glutamine</name>
        <dbReference type="ChEBI" id="CHEBI:58359"/>
    </ligand>
</feature>
<feature type="region of interest" description="Disordered" evidence="11">
    <location>
        <begin position="475"/>
        <end position="504"/>
    </location>
</feature>
<dbReference type="GO" id="GO:0005737">
    <property type="term" value="C:cytoplasm"/>
    <property type="evidence" value="ECO:0007669"/>
    <property type="project" value="InterPro"/>
</dbReference>
<dbReference type="PROSITE" id="PS50263">
    <property type="entry name" value="CN_HYDROLASE"/>
    <property type="match status" value="1"/>
</dbReference>
<gene>
    <name evidence="7" type="primary">nadE</name>
    <name evidence="13" type="ORF">DQ392_28690</name>
</gene>
<dbReference type="RefSeq" id="WP_114018560.1">
    <property type="nucleotide sequence ID" value="NZ_QOIM01000042.1"/>
</dbReference>
<sequence length="583" mass="62979">MAQLRLALNQIDSTVGDLEGNAAAVLRWTRHSVEQGAHLVAFPEMMLTGYPVEDLALRRSFVEASRTAVRDLARRLADEGLGEVPVVVGYLDRCAQDRPRYGQPAGAPQNAAAVLHRGEIVLTFAKHHLPNYGVFDEFRYFVPGDTMPVIRVHGVDVALAICEDLWQEGGRVPAARGAGAGLLLSVNASPYERDKDDTRLELVRKRAQEAGCTTAYLAKTGGQDELVFDGDSIVVDAGGRVLARAPQFEQCCVVLDLDLPAAAATPPSGTVDDGLRVEHRVLSAEPLAPYEPQATGSEAPRMEDDEEIYTALVVGLRAYAAKNGFSSVLIGLSGGIDSALTAALACDAVGAENVHCVAMPSRYSSEHSKEDAAELAERTGCNFRTVEIEPMFAAYMGSLELTGVAEENLQARLRGTLLMALSNQEGHIVLAPGNKSELAVGYSTLYGDAVGAYGPIKDVYKTNVFRLAEWRNRAAGEHGRTPPIPERSITKPPSAELAPGQVDTDSLPDYEVLDGILKRYVDGDQGAADIVEAGFDPETVRRVLRMTDRAEYKRRQYPPGTKISPKGFGKDRRLPITNGWREG</sequence>
<feature type="active site" description="For glutaminase activity" evidence="7">
    <location>
        <position position="126"/>
    </location>
</feature>
<comment type="catalytic activity">
    <reaction evidence="7 8">
        <text>deamido-NAD(+) + L-glutamine + ATP + H2O = L-glutamate + AMP + diphosphate + NAD(+) + H(+)</text>
        <dbReference type="Rhea" id="RHEA:24384"/>
        <dbReference type="ChEBI" id="CHEBI:15377"/>
        <dbReference type="ChEBI" id="CHEBI:15378"/>
        <dbReference type="ChEBI" id="CHEBI:29985"/>
        <dbReference type="ChEBI" id="CHEBI:30616"/>
        <dbReference type="ChEBI" id="CHEBI:33019"/>
        <dbReference type="ChEBI" id="CHEBI:57540"/>
        <dbReference type="ChEBI" id="CHEBI:58359"/>
        <dbReference type="ChEBI" id="CHEBI:58437"/>
        <dbReference type="ChEBI" id="CHEBI:456215"/>
        <dbReference type="EC" id="6.3.5.1"/>
    </reaction>
</comment>
<accession>A0A367EAI1</accession>
<evidence type="ECO:0000256" key="2">
    <source>
        <dbReference type="ARBA" id="ARBA00007145"/>
    </source>
</evidence>
<feature type="binding site" evidence="7">
    <location>
        <position position="132"/>
    </location>
    <ligand>
        <name>L-glutamine</name>
        <dbReference type="ChEBI" id="CHEBI:58359"/>
    </ligand>
</feature>
<proteinExistence type="inferred from homology"/>
<keyword evidence="4 7" id="KW-0547">Nucleotide-binding</keyword>
<evidence type="ECO:0000256" key="1">
    <source>
        <dbReference type="ARBA" id="ARBA00005188"/>
    </source>
</evidence>
<feature type="binding site" evidence="7">
    <location>
        <position position="189"/>
    </location>
    <ligand>
        <name>L-glutamine</name>
        <dbReference type="ChEBI" id="CHEBI:58359"/>
    </ligand>
</feature>
<dbReference type="FunFam" id="3.40.50.620:FF:000106">
    <property type="entry name" value="Glutamine-dependent NAD(+) synthetase"/>
    <property type="match status" value="1"/>
</dbReference>
<feature type="active site" description="Proton acceptor; for glutaminase activity" evidence="7">
    <location>
        <position position="44"/>
    </location>
</feature>
<dbReference type="SUPFAM" id="SSF56317">
    <property type="entry name" value="Carbon-nitrogen hydrolase"/>
    <property type="match status" value="1"/>
</dbReference>
<evidence type="ECO:0000256" key="8">
    <source>
        <dbReference type="PIRNR" id="PIRNR006630"/>
    </source>
</evidence>
<dbReference type="InterPro" id="IPR014729">
    <property type="entry name" value="Rossmann-like_a/b/a_fold"/>
</dbReference>
<dbReference type="NCBIfam" id="TIGR00552">
    <property type="entry name" value="nadE"/>
    <property type="match status" value="1"/>
</dbReference>
<feature type="region of interest" description="Disordered" evidence="11">
    <location>
        <begin position="551"/>
        <end position="583"/>
    </location>
</feature>
<dbReference type="EC" id="6.3.5.1" evidence="7 8"/>
<dbReference type="Pfam" id="PF02540">
    <property type="entry name" value="NAD_synthase"/>
    <property type="match status" value="1"/>
</dbReference>
<evidence type="ECO:0000256" key="10">
    <source>
        <dbReference type="RuleBase" id="RU003811"/>
    </source>
</evidence>
<feature type="binding site" evidence="7">
    <location>
        <begin position="331"/>
        <end position="338"/>
    </location>
    <ligand>
        <name>ATP</name>
        <dbReference type="ChEBI" id="CHEBI:30616"/>
    </ligand>
</feature>
<keyword evidence="14" id="KW-1185">Reference proteome</keyword>
<dbReference type="GO" id="GO:0008795">
    <property type="term" value="F:NAD+ synthase activity"/>
    <property type="evidence" value="ECO:0007669"/>
    <property type="project" value="UniProtKB-UniRule"/>
</dbReference>
<comment type="similarity">
    <text evidence="2 7 8">In the C-terminal section; belongs to the NAD synthetase family.</text>
</comment>
<dbReference type="CDD" id="cd07570">
    <property type="entry name" value="GAT_Gln-NAD-synth"/>
    <property type="match status" value="1"/>
</dbReference>
<dbReference type="EMBL" id="QOIM01000042">
    <property type="protein sequence ID" value="RCG15023.1"/>
    <property type="molecule type" value="Genomic_DNA"/>
</dbReference>
<dbReference type="HAMAP" id="MF_02090">
    <property type="entry name" value="NadE_glutamine_dep"/>
    <property type="match status" value="1"/>
</dbReference>
<dbReference type="GO" id="GO:0005524">
    <property type="term" value="F:ATP binding"/>
    <property type="evidence" value="ECO:0007669"/>
    <property type="project" value="UniProtKB-UniRule"/>
</dbReference>
<feature type="binding site" evidence="7">
    <location>
        <position position="437"/>
    </location>
    <ligand>
        <name>deamido-NAD(+)</name>
        <dbReference type="ChEBI" id="CHEBI:58437"/>
        <note>ligand shared between two neighboring subunits</note>
    </ligand>
</feature>
<protein>
    <recommendedName>
        <fullName evidence="7 8">Glutamine-dependent NAD(+) synthetase</fullName>
        <ecNumber evidence="7 8">6.3.5.1</ecNumber>
    </recommendedName>
    <alternativeName>
        <fullName evidence="7 8">NAD(+) synthase [glutamine-hydrolyzing]</fullName>
    </alternativeName>
</protein>
<comment type="pathway">
    <text evidence="1 7 8">Cofactor biosynthesis; NAD(+) biosynthesis; NAD(+) from deamido-NAD(+) (L-Gln route): step 1/1.</text>
</comment>
<evidence type="ECO:0000256" key="3">
    <source>
        <dbReference type="ARBA" id="ARBA00022598"/>
    </source>
</evidence>
<evidence type="ECO:0000313" key="14">
    <source>
        <dbReference type="Proteomes" id="UP000253507"/>
    </source>
</evidence>
<keyword evidence="6 7" id="KW-0520">NAD</keyword>
<dbReference type="Gene3D" id="3.40.50.620">
    <property type="entry name" value="HUPs"/>
    <property type="match status" value="1"/>
</dbReference>
<reference evidence="13 14" key="1">
    <citation type="submission" date="2018-06" db="EMBL/GenBank/DDBJ databases">
        <title>Streptomyces reniochalinae sp. nov. and Streptomyces diacarnus sp. nov. from marine sponges.</title>
        <authorList>
            <person name="Li L."/>
        </authorList>
    </citation>
    <scope>NUCLEOTIDE SEQUENCE [LARGE SCALE GENOMIC DNA]</scope>
    <source>
        <strain evidence="13 14">LHW50302</strain>
    </source>
</reference>
<dbReference type="Proteomes" id="UP000253507">
    <property type="component" value="Unassembled WGS sequence"/>
</dbReference>
<dbReference type="PANTHER" id="PTHR23090:SF9">
    <property type="entry name" value="GLUTAMINE-DEPENDENT NAD(+) SYNTHETASE"/>
    <property type="match status" value="1"/>
</dbReference>
<dbReference type="GO" id="GO:0000257">
    <property type="term" value="F:nitrilase activity"/>
    <property type="evidence" value="ECO:0007669"/>
    <property type="project" value="UniProtKB-ARBA"/>
</dbReference>
<dbReference type="SUPFAM" id="SSF52402">
    <property type="entry name" value="Adenine nucleotide alpha hydrolases-like"/>
    <property type="match status" value="1"/>
</dbReference>
<dbReference type="AlphaFoldDB" id="A0A367EAI1"/>
<dbReference type="InterPro" id="IPR003694">
    <property type="entry name" value="NAD_synthase"/>
</dbReference>
<evidence type="ECO:0000256" key="9">
    <source>
        <dbReference type="PROSITE-ProRule" id="PRU10139"/>
    </source>
</evidence>
<evidence type="ECO:0000256" key="7">
    <source>
        <dbReference type="HAMAP-Rule" id="MF_02090"/>
    </source>
</evidence>
<dbReference type="GO" id="GO:0003952">
    <property type="term" value="F:NAD+ synthase (glutamine-hydrolyzing) activity"/>
    <property type="evidence" value="ECO:0007669"/>
    <property type="project" value="UniProtKB-UniRule"/>
</dbReference>
<evidence type="ECO:0000313" key="13">
    <source>
        <dbReference type="EMBL" id="RCG15023.1"/>
    </source>
</evidence>
<evidence type="ECO:0000256" key="11">
    <source>
        <dbReference type="SAM" id="MobiDB-lite"/>
    </source>
</evidence>
<comment type="similarity">
    <text evidence="10">Belongs to the NAD synthetase family.</text>
</comment>
<dbReference type="InterPro" id="IPR022310">
    <property type="entry name" value="NAD/GMP_synthase"/>
</dbReference>
<dbReference type="GO" id="GO:0004359">
    <property type="term" value="F:glutaminase activity"/>
    <property type="evidence" value="ECO:0007669"/>
    <property type="project" value="InterPro"/>
</dbReference>
<feature type="domain" description="CN hydrolase" evidence="12">
    <location>
        <begin position="4"/>
        <end position="259"/>
    </location>
</feature>
<dbReference type="CDD" id="cd00553">
    <property type="entry name" value="NAD_synthase"/>
    <property type="match status" value="1"/>
</dbReference>
<comment type="caution">
    <text evidence="13">The sequence shown here is derived from an EMBL/GenBank/DDBJ whole genome shotgun (WGS) entry which is preliminary data.</text>
</comment>
<feature type="binding site" evidence="7">
    <location>
        <position position="408"/>
    </location>
    <ligand>
        <name>deamido-NAD(+)</name>
        <dbReference type="ChEBI" id="CHEBI:58437"/>
        <note>ligand shared between two neighboring subunits</note>
    </ligand>
</feature>
<keyword evidence="3 7" id="KW-0436">Ligase</keyword>
<dbReference type="InterPro" id="IPR014445">
    <property type="entry name" value="Gln-dep_NAD_synthase"/>
</dbReference>
<feature type="active site" description="Proton acceptor" evidence="9">
    <location>
        <position position="44"/>
    </location>
</feature>
<dbReference type="PANTHER" id="PTHR23090">
    <property type="entry name" value="NH 3 /GLUTAMINE-DEPENDENT NAD + SYNTHETASE"/>
    <property type="match status" value="1"/>
</dbReference>
<dbReference type="Gene3D" id="3.60.110.10">
    <property type="entry name" value="Carbon-nitrogen hydrolase"/>
    <property type="match status" value="1"/>
</dbReference>
<evidence type="ECO:0000259" key="12">
    <source>
        <dbReference type="PROSITE" id="PS50263"/>
    </source>
</evidence>
<name>A0A367EAI1_9ACTN</name>
<dbReference type="InterPro" id="IPR000132">
    <property type="entry name" value="Nitrilase/CN_hydratase_CS"/>
</dbReference>
<dbReference type="Pfam" id="PF00795">
    <property type="entry name" value="CN_hydrolase"/>
    <property type="match status" value="1"/>
</dbReference>
<dbReference type="NCBIfam" id="NF010588">
    <property type="entry name" value="PRK13981.1"/>
    <property type="match status" value="1"/>
</dbReference>
<dbReference type="InterPro" id="IPR003010">
    <property type="entry name" value="C-N_Hydrolase"/>
</dbReference>
<dbReference type="OrthoDB" id="9760188at2"/>
<dbReference type="PIRSF" id="PIRSF006630">
    <property type="entry name" value="NADS_GAT"/>
    <property type="match status" value="1"/>
</dbReference>
<keyword evidence="5 7" id="KW-0067">ATP-binding</keyword>